<dbReference type="InterPro" id="IPR046953">
    <property type="entry name" value="Spore_GerAC-like_C"/>
</dbReference>
<keyword evidence="4" id="KW-0732">Signal</keyword>
<dbReference type="Proteomes" id="UP000694308">
    <property type="component" value="Unassembled WGS sequence"/>
</dbReference>
<dbReference type="NCBIfam" id="TIGR02887">
    <property type="entry name" value="spore_ger_x_C"/>
    <property type="match status" value="1"/>
</dbReference>
<keyword evidence="6" id="KW-0564">Palmitate</keyword>
<proteinExistence type="inferred from homology"/>
<organism evidence="10 11">
    <name type="scientific">Clostridium thailandense</name>
    <dbReference type="NCBI Taxonomy" id="2794346"/>
    <lineage>
        <taxon>Bacteria</taxon>
        <taxon>Bacillati</taxon>
        <taxon>Bacillota</taxon>
        <taxon>Clostridia</taxon>
        <taxon>Eubacteriales</taxon>
        <taxon>Clostridiaceae</taxon>
        <taxon>Clostridium</taxon>
    </lineage>
</organism>
<evidence type="ECO:0000256" key="3">
    <source>
        <dbReference type="ARBA" id="ARBA00022544"/>
    </source>
</evidence>
<protein>
    <submittedName>
        <fullName evidence="10">Ger(X)C family spore germination protein</fullName>
    </submittedName>
</protein>
<dbReference type="InterPro" id="IPR057336">
    <property type="entry name" value="GerAC_N"/>
</dbReference>
<dbReference type="Pfam" id="PF05504">
    <property type="entry name" value="Spore_GerAC"/>
    <property type="match status" value="1"/>
</dbReference>
<reference evidence="10" key="1">
    <citation type="submission" date="2020-12" db="EMBL/GenBank/DDBJ databases">
        <title>Clostridium thailandense sp. nov., a novel acetogenic bacterium isolated from peat land soil in Thailand.</title>
        <authorList>
            <person name="Chaikitkaew S."/>
            <person name="Birkeland N.K."/>
        </authorList>
    </citation>
    <scope>NUCLEOTIDE SEQUENCE</scope>
    <source>
        <strain evidence="10">PL3</strain>
    </source>
</reference>
<dbReference type="GO" id="GO:0009847">
    <property type="term" value="P:spore germination"/>
    <property type="evidence" value="ECO:0007669"/>
    <property type="project" value="InterPro"/>
</dbReference>
<evidence type="ECO:0000256" key="7">
    <source>
        <dbReference type="ARBA" id="ARBA00023288"/>
    </source>
</evidence>
<comment type="caution">
    <text evidence="10">The sequence shown here is derived from an EMBL/GenBank/DDBJ whole genome shotgun (WGS) entry which is preliminary data.</text>
</comment>
<comment type="similarity">
    <text evidence="2">Belongs to the GerABKC lipoprotein family.</text>
</comment>
<dbReference type="EMBL" id="JAEEGC010000121">
    <property type="protein sequence ID" value="MBV7275361.1"/>
    <property type="molecule type" value="Genomic_DNA"/>
</dbReference>
<dbReference type="Pfam" id="PF25198">
    <property type="entry name" value="Spore_GerAC_N"/>
    <property type="match status" value="1"/>
</dbReference>
<comment type="subcellular location">
    <subcellularLocation>
        <location evidence="1">Membrane</location>
        <topology evidence="1">Lipid-anchor</topology>
    </subcellularLocation>
</comment>
<gene>
    <name evidence="10" type="ORF">I6U48_20890</name>
</gene>
<evidence type="ECO:0000313" key="10">
    <source>
        <dbReference type="EMBL" id="MBV7275361.1"/>
    </source>
</evidence>
<dbReference type="InterPro" id="IPR008844">
    <property type="entry name" value="Spore_GerAC-like"/>
</dbReference>
<dbReference type="PANTHER" id="PTHR35789">
    <property type="entry name" value="SPORE GERMINATION PROTEIN B3"/>
    <property type="match status" value="1"/>
</dbReference>
<evidence type="ECO:0000256" key="4">
    <source>
        <dbReference type="ARBA" id="ARBA00022729"/>
    </source>
</evidence>
<dbReference type="PROSITE" id="PS51257">
    <property type="entry name" value="PROKAR_LIPOPROTEIN"/>
    <property type="match status" value="1"/>
</dbReference>
<dbReference type="GO" id="GO:0016020">
    <property type="term" value="C:membrane"/>
    <property type="evidence" value="ECO:0007669"/>
    <property type="project" value="UniProtKB-SubCell"/>
</dbReference>
<dbReference type="AlphaFoldDB" id="A0A949WSQ9"/>
<evidence type="ECO:0000256" key="6">
    <source>
        <dbReference type="ARBA" id="ARBA00023139"/>
    </source>
</evidence>
<evidence type="ECO:0000256" key="5">
    <source>
        <dbReference type="ARBA" id="ARBA00023136"/>
    </source>
</evidence>
<sequence length="393" mass="44132">MKKYINIGVKIIICILVFSSLTSCRGSHELNKLAIVMGVGIDKGKEKEYPVEVTVQLADVSGIKSSSKDKQSGVGNTSYLNLQESGESISESSKAFSRKLNRRLFFSHNQVLILGKDIAEGGIEKHMDFFLRYRETRLLTWVLVSKGSASDILNIRPELESTPGRNIGELIKNEQEISQIPSVDLKDFASKLMSKTTAPIAPIIEVSNDNDKKIAYLSETAVFKKDRMIGTLNKIETHGLLWGINKVKDGITVLSTEDGKDKINISTTHAKSRIIPKIKDNELSIKIEIKQEGDLQEQTSSEDLANPKAFVILQKSEEEAIKKEVMAALKKSKELKADIFGFGDIVYEHYPKQWKSMEKNWEQILQNLSVDVSVDSKLRRTGRITKPIMFKEE</sequence>
<evidence type="ECO:0000256" key="1">
    <source>
        <dbReference type="ARBA" id="ARBA00004635"/>
    </source>
</evidence>
<name>A0A949WSQ9_9CLOT</name>
<evidence type="ECO:0000313" key="11">
    <source>
        <dbReference type="Proteomes" id="UP000694308"/>
    </source>
</evidence>
<accession>A0A949WSQ9</accession>
<evidence type="ECO:0000259" key="8">
    <source>
        <dbReference type="Pfam" id="PF05504"/>
    </source>
</evidence>
<keyword evidence="7" id="KW-0449">Lipoprotein</keyword>
<keyword evidence="11" id="KW-1185">Reference proteome</keyword>
<evidence type="ECO:0000259" key="9">
    <source>
        <dbReference type="Pfam" id="PF25198"/>
    </source>
</evidence>
<feature type="domain" description="Spore germination GerAC-like C-terminal" evidence="8">
    <location>
        <begin position="219"/>
        <end position="382"/>
    </location>
</feature>
<keyword evidence="3" id="KW-0309">Germination</keyword>
<dbReference type="RefSeq" id="WP_218322413.1">
    <property type="nucleotide sequence ID" value="NZ_JAEEGC010000121.1"/>
</dbReference>
<dbReference type="PANTHER" id="PTHR35789:SF1">
    <property type="entry name" value="SPORE GERMINATION PROTEIN B3"/>
    <property type="match status" value="1"/>
</dbReference>
<keyword evidence="5" id="KW-0472">Membrane</keyword>
<feature type="domain" description="Spore germination protein N-terminal" evidence="9">
    <location>
        <begin position="27"/>
        <end position="206"/>
    </location>
</feature>
<evidence type="ECO:0000256" key="2">
    <source>
        <dbReference type="ARBA" id="ARBA00007886"/>
    </source>
</evidence>